<accession>A0A6M4PGM4</accession>
<evidence type="ECO:0000313" key="8">
    <source>
        <dbReference type="EMBL" id="QJS08120.1"/>
    </source>
</evidence>
<keyword evidence="4 6" id="KW-1133">Transmembrane helix</keyword>
<evidence type="ECO:0000256" key="5">
    <source>
        <dbReference type="ARBA" id="ARBA00023136"/>
    </source>
</evidence>
<evidence type="ECO:0000256" key="2">
    <source>
        <dbReference type="ARBA" id="ARBA00022475"/>
    </source>
</evidence>
<feature type="transmembrane region" description="Helical" evidence="6">
    <location>
        <begin position="64"/>
        <end position="84"/>
    </location>
</feature>
<keyword evidence="5 6" id="KW-0472">Membrane</keyword>
<gene>
    <name evidence="8" type="ORF">HKX69_31440</name>
</gene>
<evidence type="ECO:0000256" key="6">
    <source>
        <dbReference type="SAM" id="Phobius"/>
    </source>
</evidence>
<feature type="transmembrane region" description="Helical" evidence="6">
    <location>
        <begin position="12"/>
        <end position="36"/>
    </location>
</feature>
<protein>
    <submittedName>
        <fullName evidence="8">ABC transporter permease</fullName>
    </submittedName>
</protein>
<reference evidence="8 9" key="1">
    <citation type="submission" date="2020-05" db="EMBL/GenBank/DDBJ databases">
        <authorList>
            <person name="Li K."/>
        </authorList>
    </citation>
    <scope>NUCLEOTIDE SEQUENCE [LARGE SCALE GENOMIC DNA]</scope>
    <source>
        <strain evidence="9">jing01</strain>
    </source>
</reference>
<dbReference type="Pfam" id="PF02687">
    <property type="entry name" value="FtsX"/>
    <property type="match status" value="1"/>
</dbReference>
<evidence type="ECO:0000313" key="9">
    <source>
        <dbReference type="Proteomes" id="UP000502641"/>
    </source>
</evidence>
<evidence type="ECO:0000256" key="3">
    <source>
        <dbReference type="ARBA" id="ARBA00022692"/>
    </source>
</evidence>
<keyword evidence="3 6" id="KW-0812">Transmembrane</keyword>
<feature type="domain" description="ABC3 transporter permease C-terminal" evidence="7">
    <location>
        <begin position="1"/>
        <end position="93"/>
    </location>
</feature>
<dbReference type="Proteomes" id="UP000502641">
    <property type="component" value="Chromosome"/>
</dbReference>
<dbReference type="EMBL" id="CP053189">
    <property type="protein sequence ID" value="QJS08120.1"/>
    <property type="molecule type" value="Genomic_DNA"/>
</dbReference>
<dbReference type="InterPro" id="IPR003838">
    <property type="entry name" value="ABC3_permease_C"/>
</dbReference>
<evidence type="ECO:0000256" key="4">
    <source>
        <dbReference type="ARBA" id="ARBA00022989"/>
    </source>
</evidence>
<sequence length="101" mass="10582">MLKSIGMTPRQVTVMTVTSTAVLGALRPLLGVPLGIAAHRVVLPRMTAGADITLPRYTTDVWHAPLPAVLAFAGVVIAVLGALVPARRAARLTVAEVLHNE</sequence>
<evidence type="ECO:0000259" key="7">
    <source>
        <dbReference type="Pfam" id="PF02687"/>
    </source>
</evidence>
<proteinExistence type="predicted"/>
<comment type="subcellular location">
    <subcellularLocation>
        <location evidence="1">Cell membrane</location>
        <topology evidence="1">Multi-pass membrane protein</topology>
    </subcellularLocation>
</comment>
<dbReference type="KEGG" id="sarg:HKX69_31440"/>
<evidence type="ECO:0000256" key="1">
    <source>
        <dbReference type="ARBA" id="ARBA00004651"/>
    </source>
</evidence>
<organism evidence="8 9">
    <name type="scientific">Streptomyces argyrophylli</name>
    <dbReference type="NCBI Taxonomy" id="2726118"/>
    <lineage>
        <taxon>Bacteria</taxon>
        <taxon>Bacillati</taxon>
        <taxon>Actinomycetota</taxon>
        <taxon>Actinomycetes</taxon>
        <taxon>Kitasatosporales</taxon>
        <taxon>Streptomycetaceae</taxon>
        <taxon>Streptomyces</taxon>
    </lineage>
</organism>
<keyword evidence="9" id="KW-1185">Reference proteome</keyword>
<keyword evidence="2" id="KW-1003">Cell membrane</keyword>
<name>A0A6M4PGM4_9ACTN</name>
<dbReference type="AlphaFoldDB" id="A0A6M4PGM4"/>
<dbReference type="RefSeq" id="WP_171150017.1">
    <property type="nucleotide sequence ID" value="NZ_CP053189.1"/>
</dbReference>
<dbReference type="GO" id="GO:0005886">
    <property type="term" value="C:plasma membrane"/>
    <property type="evidence" value="ECO:0007669"/>
    <property type="project" value="UniProtKB-SubCell"/>
</dbReference>